<keyword evidence="1" id="KW-0812">Transmembrane</keyword>
<keyword evidence="1" id="KW-1133">Transmembrane helix</keyword>
<reference evidence="2 3" key="2">
    <citation type="submission" date="2019-01" db="EMBL/GenBank/DDBJ databases">
        <title>Motilimonas pumilus sp. nov., isolated from the gut of sea cucumber (Apostichopus japonicus).</title>
        <authorList>
            <person name="Wang F.-Q."/>
            <person name="Ren L.-H."/>
            <person name="Lin Y.-W."/>
            <person name="Sun G.-H."/>
            <person name="Du Z.-J."/>
            <person name="Zhao J.-X."/>
            <person name="Liu X.-J."/>
            <person name="Liu L.-J."/>
        </authorList>
    </citation>
    <scope>NUCLEOTIDE SEQUENCE [LARGE SCALE GENOMIC DNA]</scope>
    <source>
        <strain evidence="2 3">PLHSC7-2</strain>
    </source>
</reference>
<dbReference type="Pfam" id="PF11911">
    <property type="entry name" value="DUF3429"/>
    <property type="match status" value="1"/>
</dbReference>
<keyword evidence="1" id="KW-0472">Membrane</keyword>
<dbReference type="InterPro" id="IPR021836">
    <property type="entry name" value="DUF3429"/>
</dbReference>
<dbReference type="EMBL" id="QZCH01000011">
    <property type="protein sequence ID" value="RJG47738.1"/>
    <property type="molecule type" value="Genomic_DNA"/>
</dbReference>
<evidence type="ECO:0000313" key="2">
    <source>
        <dbReference type="EMBL" id="RJG47738.1"/>
    </source>
</evidence>
<keyword evidence="3" id="KW-1185">Reference proteome</keyword>
<proteinExistence type="predicted"/>
<gene>
    <name evidence="2" type="ORF">D1Z90_10060</name>
</gene>
<feature type="transmembrane region" description="Helical" evidence="1">
    <location>
        <begin position="116"/>
        <end position="136"/>
    </location>
</feature>
<name>A0A418YF91_9GAMM</name>
<evidence type="ECO:0000256" key="1">
    <source>
        <dbReference type="SAM" id="Phobius"/>
    </source>
</evidence>
<sequence length="167" mass="18761">MSPFKAKRSQQSHSLLFSQIENQQRFSINWQTLGYAGLVPFFVATFAQVQQTSLFGLSASQVFIAYSAGILSFMAGAVWGRTLNLVDNSKTHFMRIHSNVFALAAFFALLYQQQGIALLILALGYALTLLLEINHFSSQQSPQGYHIMRVRLTFTVIALHCVWLLLI</sequence>
<dbReference type="AlphaFoldDB" id="A0A418YF91"/>
<organism evidence="2 3">
    <name type="scientific">Motilimonas pumila</name>
    <dbReference type="NCBI Taxonomy" id="2303987"/>
    <lineage>
        <taxon>Bacteria</taxon>
        <taxon>Pseudomonadati</taxon>
        <taxon>Pseudomonadota</taxon>
        <taxon>Gammaproteobacteria</taxon>
        <taxon>Alteromonadales</taxon>
        <taxon>Alteromonadales genera incertae sedis</taxon>
        <taxon>Motilimonas</taxon>
    </lineage>
</organism>
<feature type="transmembrane region" description="Helical" evidence="1">
    <location>
        <begin position="148"/>
        <end position="166"/>
    </location>
</feature>
<protein>
    <submittedName>
        <fullName evidence="2">DUF3429 domain-containing protein</fullName>
    </submittedName>
</protein>
<evidence type="ECO:0000313" key="3">
    <source>
        <dbReference type="Proteomes" id="UP000283255"/>
    </source>
</evidence>
<dbReference type="PANTHER" id="PTHR15887">
    <property type="entry name" value="TRANSMEMBRANE PROTEIN 69"/>
    <property type="match status" value="1"/>
</dbReference>
<accession>A0A418YF91</accession>
<dbReference type="RefSeq" id="WP_119910622.1">
    <property type="nucleotide sequence ID" value="NZ_QZCH01000011.1"/>
</dbReference>
<comment type="caution">
    <text evidence="2">The sequence shown here is derived from an EMBL/GenBank/DDBJ whole genome shotgun (WGS) entry which is preliminary data.</text>
</comment>
<dbReference type="Proteomes" id="UP000283255">
    <property type="component" value="Unassembled WGS sequence"/>
</dbReference>
<feature type="transmembrane region" description="Helical" evidence="1">
    <location>
        <begin position="32"/>
        <end position="50"/>
    </location>
</feature>
<feature type="transmembrane region" description="Helical" evidence="1">
    <location>
        <begin position="62"/>
        <end position="80"/>
    </location>
</feature>
<dbReference type="PANTHER" id="PTHR15887:SF1">
    <property type="entry name" value="TRANSMEMBRANE PROTEIN 69"/>
    <property type="match status" value="1"/>
</dbReference>
<dbReference type="OrthoDB" id="8591832at2"/>
<reference evidence="2 3" key="1">
    <citation type="submission" date="2018-09" db="EMBL/GenBank/DDBJ databases">
        <authorList>
            <person name="Wang F."/>
        </authorList>
    </citation>
    <scope>NUCLEOTIDE SEQUENCE [LARGE SCALE GENOMIC DNA]</scope>
    <source>
        <strain evidence="2 3">PLHSC7-2</strain>
    </source>
</reference>